<name>A0A4R8MKP7_9FLAO</name>
<feature type="compositionally biased region" description="Polar residues" evidence="1">
    <location>
        <begin position="23"/>
        <end position="34"/>
    </location>
</feature>
<dbReference type="AlphaFoldDB" id="A0A4R8MKP7"/>
<dbReference type="Proteomes" id="UP000294824">
    <property type="component" value="Unassembled WGS sequence"/>
</dbReference>
<evidence type="ECO:0000256" key="1">
    <source>
        <dbReference type="SAM" id="MobiDB-lite"/>
    </source>
</evidence>
<gene>
    <name evidence="2" type="ORF">DFQ06_0203</name>
</gene>
<evidence type="ECO:0000313" key="2">
    <source>
        <dbReference type="EMBL" id="TDY65277.1"/>
    </source>
</evidence>
<organism evidence="2 3">
    <name type="scientific">Algibacter lectus</name>
    <dbReference type="NCBI Taxonomy" id="221126"/>
    <lineage>
        <taxon>Bacteria</taxon>
        <taxon>Pseudomonadati</taxon>
        <taxon>Bacteroidota</taxon>
        <taxon>Flavobacteriia</taxon>
        <taxon>Flavobacteriales</taxon>
        <taxon>Flavobacteriaceae</taxon>
        <taxon>Algibacter</taxon>
    </lineage>
</organism>
<dbReference type="EMBL" id="SORL01000003">
    <property type="protein sequence ID" value="TDY65277.1"/>
    <property type="molecule type" value="Genomic_DNA"/>
</dbReference>
<comment type="caution">
    <text evidence="2">The sequence shown here is derived from an EMBL/GenBank/DDBJ whole genome shotgun (WGS) entry which is preliminary data.</text>
</comment>
<sequence>MRKFIPKPKDSACLLASDFPSENPRTQTTHYSYT</sequence>
<reference evidence="2 3" key="1">
    <citation type="submission" date="2019-03" db="EMBL/GenBank/DDBJ databases">
        <title>Genomic Encyclopedia of Type Strains, Phase III (KMG-III): the genomes of soil and plant-associated and newly described type strains.</title>
        <authorList>
            <person name="Whitman W."/>
        </authorList>
    </citation>
    <scope>NUCLEOTIDE SEQUENCE [LARGE SCALE GENOMIC DNA]</scope>
    <source>
        <strain evidence="2 3">CECT 8301</strain>
    </source>
</reference>
<keyword evidence="3" id="KW-1185">Reference proteome</keyword>
<protein>
    <submittedName>
        <fullName evidence="2">Uncharacterized protein</fullName>
    </submittedName>
</protein>
<accession>A0A4R8MKP7</accession>
<feature type="region of interest" description="Disordered" evidence="1">
    <location>
        <begin position="15"/>
        <end position="34"/>
    </location>
</feature>
<proteinExistence type="predicted"/>
<evidence type="ECO:0000313" key="3">
    <source>
        <dbReference type="Proteomes" id="UP000294824"/>
    </source>
</evidence>